<dbReference type="Pfam" id="PF07366">
    <property type="entry name" value="SnoaL"/>
    <property type="match status" value="1"/>
</dbReference>
<reference evidence="1" key="1">
    <citation type="submission" date="2024-05" db="EMBL/GenBank/DDBJ databases">
        <title>30 novel species of actinomycetes from the DSMZ collection.</title>
        <authorList>
            <person name="Nouioui I."/>
        </authorList>
    </citation>
    <scope>NUCLEOTIDE SEQUENCE</scope>
    <source>
        <strain evidence="1">DSM 40473</strain>
    </source>
</reference>
<proteinExistence type="predicted"/>
<dbReference type="InterPro" id="IPR009959">
    <property type="entry name" value="Cyclase_SnoaL-like"/>
</dbReference>
<name>A0ABU2SR20_9ACTN</name>
<dbReference type="Gene3D" id="3.10.450.50">
    <property type="match status" value="1"/>
</dbReference>
<evidence type="ECO:0000313" key="2">
    <source>
        <dbReference type="Proteomes" id="UP001180531"/>
    </source>
</evidence>
<keyword evidence="2" id="KW-1185">Reference proteome</keyword>
<dbReference type="EMBL" id="JAVRFI010000010">
    <property type="protein sequence ID" value="MDT0450799.1"/>
    <property type="molecule type" value="Genomic_DNA"/>
</dbReference>
<dbReference type="InterPro" id="IPR032710">
    <property type="entry name" value="NTF2-like_dom_sf"/>
</dbReference>
<gene>
    <name evidence="1" type="ORF">RM609_17190</name>
</gene>
<dbReference type="PANTHER" id="PTHR38436">
    <property type="entry name" value="POLYKETIDE CYCLASE SNOAL-LIKE DOMAIN"/>
    <property type="match status" value="1"/>
</dbReference>
<sequence>MGSTESTEQANKALVRELIDTWNRGDLAGMTRFWSPDMVHYGRDGEPLPGTDVAAEMGRFMNAFPDLRLTVHAMVAEGDLVATRLTVEATHKGEYLGVPATGRAVRVPLLGQLRVVDGAVVEHWGVADGLYLLEQLGLLPPELLRATA</sequence>
<dbReference type="Proteomes" id="UP001180531">
    <property type="component" value="Unassembled WGS sequence"/>
</dbReference>
<organism evidence="1 2">
    <name type="scientific">Streptomyces hesseae</name>
    <dbReference type="NCBI Taxonomy" id="3075519"/>
    <lineage>
        <taxon>Bacteria</taxon>
        <taxon>Bacillati</taxon>
        <taxon>Actinomycetota</taxon>
        <taxon>Actinomycetes</taxon>
        <taxon>Kitasatosporales</taxon>
        <taxon>Streptomycetaceae</taxon>
        <taxon>Streptomyces</taxon>
    </lineage>
</organism>
<accession>A0ABU2SR20</accession>
<dbReference type="PANTHER" id="PTHR38436:SF1">
    <property type="entry name" value="ESTER CYCLASE"/>
    <property type="match status" value="1"/>
</dbReference>
<dbReference type="RefSeq" id="WP_311611848.1">
    <property type="nucleotide sequence ID" value="NZ_JAVRFI010000010.1"/>
</dbReference>
<protein>
    <submittedName>
        <fullName evidence="1">Ester cyclase</fullName>
    </submittedName>
</protein>
<evidence type="ECO:0000313" key="1">
    <source>
        <dbReference type="EMBL" id="MDT0450799.1"/>
    </source>
</evidence>
<dbReference type="SUPFAM" id="SSF54427">
    <property type="entry name" value="NTF2-like"/>
    <property type="match status" value="1"/>
</dbReference>
<comment type="caution">
    <text evidence="1">The sequence shown here is derived from an EMBL/GenBank/DDBJ whole genome shotgun (WGS) entry which is preliminary data.</text>
</comment>